<dbReference type="InterPro" id="IPR010657">
    <property type="entry name" value="ImpA_N"/>
</dbReference>
<dbReference type="Pfam" id="PF16989">
    <property type="entry name" value="T6SS_VasJ"/>
    <property type="match status" value="1"/>
</dbReference>
<dbReference type="NCBIfam" id="TIGR03362">
    <property type="entry name" value="VI_chp_7"/>
    <property type="match status" value="1"/>
</dbReference>
<keyword evidence="4" id="KW-1185">Reference proteome</keyword>
<organism evidence="3 4">
    <name type="scientific">Halarcobacter anaerophilus</name>
    <dbReference type="NCBI Taxonomy" id="877500"/>
    <lineage>
        <taxon>Bacteria</taxon>
        <taxon>Pseudomonadati</taxon>
        <taxon>Campylobacterota</taxon>
        <taxon>Epsilonproteobacteria</taxon>
        <taxon>Campylobacterales</taxon>
        <taxon>Arcobacteraceae</taxon>
        <taxon>Halarcobacter</taxon>
    </lineage>
</organism>
<dbReference type="Proteomes" id="UP000290191">
    <property type="component" value="Unassembled WGS sequence"/>
</dbReference>
<feature type="coiled-coil region" evidence="1">
    <location>
        <begin position="183"/>
        <end position="210"/>
    </location>
</feature>
<dbReference type="AlphaFoldDB" id="A0A4Q0XUQ4"/>
<reference evidence="3 4" key="1">
    <citation type="submission" date="2017-10" db="EMBL/GenBank/DDBJ databases">
        <title>Genomics of the genus Arcobacter.</title>
        <authorList>
            <person name="Perez-Cataluna A."/>
            <person name="Figueras M.J."/>
        </authorList>
    </citation>
    <scope>NUCLEOTIDE SEQUENCE [LARGE SCALE GENOMIC DNA]</scope>
    <source>
        <strain evidence="3 4">DSM 24636</strain>
    </source>
</reference>
<sequence>MNNCKGFFILSELILREFESTQKYGIDCRYEDLYLLIEQEVDKDYSVTQESSDWNYIYKNTQELLENKTKDLKLASWWLFSSWKNNLWEGLDDNLTFYISFIEKFKQELFPKSLKAKSNIFLWLETSLTNEIINNETNKKLLIKPSSFYELFVQLDLVIKKSFESNDNKFRKIISFLKPFFDEEQKKEEENKLEAKVEKVEKKSENKVELSVDRLTEVSSDSDAIKVLNNIKKSSSLLASYYRKKDFTDLRALRISTFLSWLETDGLPYANGKKTLLYPPAELELDELTSLYEDEKFEEALCLTQEIIEVSPFWIDGHFFLYNIFEKTNNKKISNEVKNTILSFLKTNSGILDFFFNDDTPFASNRVKKWLKDELNKNDENDNLKEESNSSDQIIESIYELANNGKIKEAMQEVAKQYESSASIEEKFNWRLYHAQLAVEFNKKDIALALLEDLQKDIDRFNLDDWNPKLVSKVYSLILNSFTNIDIQNDKLEQIYKRLCKTDINSAFEIELN</sequence>
<feature type="domain" description="ImpA N-terminal" evidence="2">
    <location>
        <begin position="19"/>
        <end position="125"/>
    </location>
</feature>
<evidence type="ECO:0000313" key="4">
    <source>
        <dbReference type="Proteomes" id="UP000290191"/>
    </source>
</evidence>
<evidence type="ECO:0000313" key="3">
    <source>
        <dbReference type="EMBL" id="RXJ61297.1"/>
    </source>
</evidence>
<accession>A0A4Q0XUQ4</accession>
<dbReference type="STRING" id="877500.GCA_000935065_00638"/>
<gene>
    <name evidence="3" type="ORF">CRV06_14090</name>
</gene>
<dbReference type="InterPro" id="IPR017739">
    <property type="entry name" value="T6SS-assoc_VCA0119"/>
</dbReference>
<dbReference type="EMBL" id="PDKO01000017">
    <property type="protein sequence ID" value="RXJ61297.1"/>
    <property type="molecule type" value="Genomic_DNA"/>
</dbReference>
<comment type="caution">
    <text evidence="3">The sequence shown here is derived from an EMBL/GenBank/DDBJ whole genome shotgun (WGS) entry which is preliminary data.</text>
</comment>
<dbReference type="OrthoDB" id="1522895at2"/>
<dbReference type="Pfam" id="PF06812">
    <property type="entry name" value="ImpA_N"/>
    <property type="match status" value="1"/>
</dbReference>
<dbReference type="PANTHER" id="PTHR37024:SF5">
    <property type="entry name" value="IMPA N-TERMINAL DOMAIN-CONTAINING PROTEIN"/>
    <property type="match status" value="1"/>
</dbReference>
<name>A0A4Q0XUQ4_9BACT</name>
<evidence type="ECO:0000256" key="1">
    <source>
        <dbReference type="SAM" id="Coils"/>
    </source>
</evidence>
<dbReference type="PANTHER" id="PTHR37024">
    <property type="entry name" value="TYPE VI SECRETION SYSTEM DUF2094 AND IMPA-RELATED DOMAIN PROTEIN"/>
    <property type="match status" value="1"/>
</dbReference>
<proteinExistence type="predicted"/>
<keyword evidence="1" id="KW-0175">Coiled coil</keyword>
<evidence type="ECO:0000259" key="2">
    <source>
        <dbReference type="Pfam" id="PF06812"/>
    </source>
</evidence>
<protein>
    <submittedName>
        <fullName evidence="3">Type VI secretion system protein TssA</fullName>
    </submittedName>
</protein>